<evidence type="ECO:0000256" key="1">
    <source>
        <dbReference type="SAM" id="Phobius"/>
    </source>
</evidence>
<evidence type="ECO:0000313" key="3">
    <source>
        <dbReference type="Proteomes" id="UP000029493"/>
    </source>
</evidence>
<dbReference type="AlphaFoldDB" id="A0A089WX87"/>
<evidence type="ECO:0000313" key="2">
    <source>
        <dbReference type="EMBL" id="AIR91222.1"/>
    </source>
</evidence>
<dbReference type="RefSeq" id="WP_038413970.1">
    <property type="nucleotide sequence ID" value="NZ_CP009455.1"/>
</dbReference>
<organism evidence="2 3">
    <name type="scientific">Pseudomonas cremoricolorata</name>
    <dbReference type="NCBI Taxonomy" id="157783"/>
    <lineage>
        <taxon>Bacteria</taxon>
        <taxon>Pseudomonadati</taxon>
        <taxon>Pseudomonadota</taxon>
        <taxon>Gammaproteobacteria</taxon>
        <taxon>Pseudomonadales</taxon>
        <taxon>Pseudomonadaceae</taxon>
        <taxon>Pseudomonas</taxon>
    </lineage>
</organism>
<keyword evidence="1" id="KW-0472">Membrane</keyword>
<dbReference type="OrthoDB" id="7024525at2"/>
<reference evidence="2 3" key="1">
    <citation type="submission" date="2014-09" db="EMBL/GenBank/DDBJ databases">
        <authorList>
            <person name="Chan K.-G."/>
        </authorList>
    </citation>
    <scope>NUCLEOTIDE SEQUENCE [LARGE SCALE GENOMIC DNA]</scope>
    <source>
        <strain evidence="2 3">ND07</strain>
    </source>
</reference>
<keyword evidence="1" id="KW-0812">Transmembrane</keyword>
<keyword evidence="1" id="KW-1133">Transmembrane helix</keyword>
<dbReference type="Proteomes" id="UP000029493">
    <property type="component" value="Chromosome"/>
</dbReference>
<accession>A0A089WX87</accession>
<gene>
    <name evidence="2" type="ORF">LK03_18965</name>
</gene>
<feature type="transmembrane region" description="Helical" evidence="1">
    <location>
        <begin position="37"/>
        <end position="70"/>
    </location>
</feature>
<name>A0A089WX87_9PSED</name>
<dbReference type="EMBL" id="CP009455">
    <property type="protein sequence ID" value="AIR91222.1"/>
    <property type="molecule type" value="Genomic_DNA"/>
</dbReference>
<sequence length="81" mass="8455">MFARIIVGILIGLAAGYLVNGKVAASAKTLQILQIFAGIVAVAFIASSFMFSVGYGVLAVLEVAGGYFLYTSVIQPKLGKR</sequence>
<keyword evidence="3" id="KW-1185">Reference proteome</keyword>
<proteinExistence type="predicted"/>
<protein>
    <submittedName>
        <fullName evidence="2">Uncharacterized protein</fullName>
    </submittedName>
</protein>
<dbReference type="KEGG" id="psw:LK03_18965"/>